<gene>
    <name evidence="8" type="ordered locus">MTR_6g080300</name>
</gene>
<dbReference type="Proteomes" id="UP000002051">
    <property type="component" value="Chromosome 6"/>
</dbReference>
<name>A0A072UB00_MEDTR</name>
<dbReference type="GO" id="GO:0005737">
    <property type="term" value="C:cytoplasm"/>
    <property type="evidence" value="ECO:0007669"/>
    <property type="project" value="UniProtKB-SubCell"/>
</dbReference>
<dbReference type="PANTHER" id="PTHR31948:SF162">
    <property type="entry name" value="MINI ZINC FINGER PROTEIN 2"/>
    <property type="match status" value="1"/>
</dbReference>
<proteinExistence type="predicted"/>
<evidence type="ECO:0000313" key="9">
    <source>
        <dbReference type="EnsemblPlants" id="KEH26949"/>
    </source>
</evidence>
<dbReference type="InterPro" id="IPR006456">
    <property type="entry name" value="ZF_HD_homeobox_Cys/His_dimer"/>
</dbReference>
<dbReference type="HOGENOM" id="CLU_2416659_0_0_1"/>
<reference evidence="9" key="3">
    <citation type="submission" date="2015-04" db="UniProtKB">
        <authorList>
            <consortium name="EnsemblPlants"/>
        </authorList>
    </citation>
    <scope>IDENTIFICATION</scope>
    <source>
        <strain evidence="9">cv. Jemalong A17</strain>
    </source>
</reference>
<dbReference type="AlphaFoldDB" id="A0A072UB00"/>
<evidence type="ECO:0000256" key="1">
    <source>
        <dbReference type="ARBA" id="ARBA00004496"/>
    </source>
</evidence>
<dbReference type="GO" id="GO:0008270">
    <property type="term" value="F:zinc ion binding"/>
    <property type="evidence" value="ECO:0007669"/>
    <property type="project" value="UniProtKB-KW"/>
</dbReference>
<evidence type="ECO:0000313" key="8">
    <source>
        <dbReference type="EMBL" id="KEH26949.1"/>
    </source>
</evidence>
<evidence type="ECO:0000256" key="2">
    <source>
        <dbReference type="ARBA" id="ARBA00022490"/>
    </source>
</evidence>
<dbReference type="Pfam" id="PF04770">
    <property type="entry name" value="ZF-HD_dimer"/>
    <property type="match status" value="1"/>
</dbReference>
<keyword evidence="4" id="KW-0863">Zinc-finger</keyword>
<dbReference type="PROSITE" id="PS51523">
    <property type="entry name" value="ZF_HD_DIMER"/>
    <property type="match status" value="1"/>
</dbReference>
<dbReference type="EnsemblPlants" id="KEH26949">
    <property type="protein sequence ID" value="KEH26949"/>
    <property type="gene ID" value="MTR_6g080300"/>
</dbReference>
<reference evidence="8 10" key="1">
    <citation type="journal article" date="2011" name="Nature">
        <title>The Medicago genome provides insight into the evolution of rhizobial symbioses.</title>
        <authorList>
            <person name="Young N.D."/>
            <person name="Debelle F."/>
            <person name="Oldroyd G.E."/>
            <person name="Geurts R."/>
            <person name="Cannon S.B."/>
            <person name="Udvardi M.K."/>
            <person name="Benedito V.A."/>
            <person name="Mayer K.F."/>
            <person name="Gouzy J."/>
            <person name="Schoof H."/>
            <person name="Van de Peer Y."/>
            <person name="Proost S."/>
            <person name="Cook D.R."/>
            <person name="Meyers B.C."/>
            <person name="Spannagl M."/>
            <person name="Cheung F."/>
            <person name="De Mita S."/>
            <person name="Krishnakumar V."/>
            <person name="Gundlach H."/>
            <person name="Zhou S."/>
            <person name="Mudge J."/>
            <person name="Bharti A.K."/>
            <person name="Murray J.D."/>
            <person name="Naoumkina M.A."/>
            <person name="Rosen B."/>
            <person name="Silverstein K.A."/>
            <person name="Tang H."/>
            <person name="Rombauts S."/>
            <person name="Zhao P.X."/>
            <person name="Zhou P."/>
            <person name="Barbe V."/>
            <person name="Bardou P."/>
            <person name="Bechner M."/>
            <person name="Bellec A."/>
            <person name="Berger A."/>
            <person name="Berges H."/>
            <person name="Bidwell S."/>
            <person name="Bisseling T."/>
            <person name="Choisne N."/>
            <person name="Couloux A."/>
            <person name="Denny R."/>
            <person name="Deshpande S."/>
            <person name="Dai X."/>
            <person name="Doyle J.J."/>
            <person name="Dudez A.M."/>
            <person name="Farmer A.D."/>
            <person name="Fouteau S."/>
            <person name="Franken C."/>
            <person name="Gibelin C."/>
            <person name="Gish J."/>
            <person name="Goldstein S."/>
            <person name="Gonzalez A.J."/>
            <person name="Green P.J."/>
            <person name="Hallab A."/>
            <person name="Hartog M."/>
            <person name="Hua A."/>
            <person name="Humphray S.J."/>
            <person name="Jeong D.H."/>
            <person name="Jing Y."/>
            <person name="Jocker A."/>
            <person name="Kenton S.M."/>
            <person name="Kim D.J."/>
            <person name="Klee K."/>
            <person name="Lai H."/>
            <person name="Lang C."/>
            <person name="Lin S."/>
            <person name="Macmil S.L."/>
            <person name="Magdelenat G."/>
            <person name="Matthews L."/>
            <person name="McCorrison J."/>
            <person name="Monaghan E.L."/>
            <person name="Mun J.H."/>
            <person name="Najar F.Z."/>
            <person name="Nicholson C."/>
            <person name="Noirot C."/>
            <person name="O'Bleness M."/>
            <person name="Paule C.R."/>
            <person name="Poulain J."/>
            <person name="Prion F."/>
            <person name="Qin B."/>
            <person name="Qu C."/>
            <person name="Retzel E.F."/>
            <person name="Riddle C."/>
            <person name="Sallet E."/>
            <person name="Samain S."/>
            <person name="Samson N."/>
            <person name="Sanders I."/>
            <person name="Saurat O."/>
            <person name="Scarpelli C."/>
            <person name="Schiex T."/>
            <person name="Segurens B."/>
            <person name="Severin A.J."/>
            <person name="Sherrier D.J."/>
            <person name="Shi R."/>
            <person name="Sims S."/>
            <person name="Singer S.R."/>
            <person name="Sinharoy S."/>
            <person name="Sterck L."/>
            <person name="Viollet A."/>
            <person name="Wang B.B."/>
            <person name="Wang K."/>
            <person name="Wang M."/>
            <person name="Wang X."/>
            <person name="Warfsmann J."/>
            <person name="Weissenbach J."/>
            <person name="White D.D."/>
            <person name="White J.D."/>
            <person name="Wiley G.B."/>
            <person name="Wincker P."/>
            <person name="Xing Y."/>
            <person name="Yang L."/>
            <person name="Yao Z."/>
            <person name="Ying F."/>
            <person name="Zhai J."/>
            <person name="Zhou L."/>
            <person name="Zuber A."/>
            <person name="Denarie J."/>
            <person name="Dixon R.A."/>
            <person name="May G.D."/>
            <person name="Schwartz D.C."/>
            <person name="Rogers J."/>
            <person name="Quetier F."/>
            <person name="Town C.D."/>
            <person name="Roe B.A."/>
        </authorList>
    </citation>
    <scope>NUCLEOTIDE SEQUENCE [LARGE SCALE GENOMIC DNA]</scope>
    <source>
        <strain evidence="8">A17</strain>
        <strain evidence="9 10">cv. Jemalong A17</strain>
    </source>
</reference>
<evidence type="ECO:0000256" key="3">
    <source>
        <dbReference type="ARBA" id="ARBA00022723"/>
    </source>
</evidence>
<protein>
    <submittedName>
        <fullName evidence="8">ZF-HD protein dimerization region protein</fullName>
    </submittedName>
</protein>
<dbReference type="EMBL" id="CM001222">
    <property type="protein sequence ID" value="KEH26949.1"/>
    <property type="molecule type" value="Genomic_DNA"/>
</dbReference>
<keyword evidence="3" id="KW-0479">Metal-binding</keyword>
<keyword evidence="2" id="KW-0963">Cytoplasm</keyword>
<keyword evidence="10" id="KW-1185">Reference proteome</keyword>
<evidence type="ECO:0000256" key="4">
    <source>
        <dbReference type="ARBA" id="ARBA00022771"/>
    </source>
</evidence>
<reference evidence="8 10" key="2">
    <citation type="journal article" date="2014" name="BMC Genomics">
        <title>An improved genome release (version Mt4.0) for the model legume Medicago truncatula.</title>
        <authorList>
            <person name="Tang H."/>
            <person name="Krishnakumar V."/>
            <person name="Bidwell S."/>
            <person name="Rosen B."/>
            <person name="Chan A."/>
            <person name="Zhou S."/>
            <person name="Gentzbittel L."/>
            <person name="Childs K.L."/>
            <person name="Yandell M."/>
            <person name="Gundlach H."/>
            <person name="Mayer K.F."/>
            <person name="Schwartz D.C."/>
            <person name="Town C.D."/>
        </authorList>
    </citation>
    <scope>GENOME REANNOTATION</scope>
    <source>
        <strain evidence="8">A17</strain>
        <strain evidence="9 10">cv. Jemalong A17</strain>
    </source>
</reference>
<evidence type="ECO:0000313" key="10">
    <source>
        <dbReference type="Proteomes" id="UP000002051"/>
    </source>
</evidence>
<dbReference type="PANTHER" id="PTHR31948">
    <property type="entry name" value="ZINC-FINGER HOMEODOMAIN PROTEIN 2"/>
    <property type="match status" value="1"/>
</dbReference>
<feature type="domain" description="ZF-HD dimerization-type" evidence="7">
    <location>
        <begin position="54"/>
        <end position="92"/>
    </location>
</feature>
<dbReference type="PaxDb" id="3880-AES84922"/>
<feature type="compositionally biased region" description="Polar residues" evidence="6">
    <location>
        <begin position="1"/>
        <end position="13"/>
    </location>
</feature>
<sequence length="92" mass="9671">MTQILFSSSTASSPDGGPARSSRHRSISSHSKLTVVVDGRKGNGNGGFVLTMRYRECQKNHVVSFGGHVVDGSCEFIAADEEGTLEAVICAA</sequence>
<accession>A0A072UB00</accession>
<organism evidence="8 10">
    <name type="scientific">Medicago truncatula</name>
    <name type="common">Barrel medic</name>
    <name type="synonym">Medicago tribuloides</name>
    <dbReference type="NCBI Taxonomy" id="3880"/>
    <lineage>
        <taxon>Eukaryota</taxon>
        <taxon>Viridiplantae</taxon>
        <taxon>Streptophyta</taxon>
        <taxon>Embryophyta</taxon>
        <taxon>Tracheophyta</taxon>
        <taxon>Spermatophyta</taxon>
        <taxon>Magnoliopsida</taxon>
        <taxon>eudicotyledons</taxon>
        <taxon>Gunneridae</taxon>
        <taxon>Pentapetalae</taxon>
        <taxon>rosids</taxon>
        <taxon>fabids</taxon>
        <taxon>Fabales</taxon>
        <taxon>Fabaceae</taxon>
        <taxon>Papilionoideae</taxon>
        <taxon>50 kb inversion clade</taxon>
        <taxon>NPAAA clade</taxon>
        <taxon>Hologalegina</taxon>
        <taxon>IRL clade</taxon>
        <taxon>Trifolieae</taxon>
        <taxon>Medicago</taxon>
    </lineage>
</organism>
<keyword evidence="5" id="KW-0862">Zinc</keyword>
<dbReference type="STRING" id="3880.A0A072UB00"/>
<evidence type="ECO:0000259" key="7">
    <source>
        <dbReference type="PROSITE" id="PS51523"/>
    </source>
</evidence>
<evidence type="ECO:0000256" key="6">
    <source>
        <dbReference type="SAM" id="MobiDB-lite"/>
    </source>
</evidence>
<feature type="region of interest" description="Disordered" evidence="6">
    <location>
        <begin position="1"/>
        <end position="33"/>
    </location>
</feature>
<evidence type="ECO:0000256" key="5">
    <source>
        <dbReference type="ARBA" id="ARBA00022833"/>
    </source>
</evidence>
<comment type="subcellular location">
    <subcellularLocation>
        <location evidence="1">Cytoplasm</location>
    </subcellularLocation>
</comment>